<gene>
    <name evidence="6" type="ORF">ACFFF6_13180</name>
</gene>
<feature type="domain" description="HTH araC/xylS-type" evidence="5">
    <location>
        <begin position="208"/>
        <end position="306"/>
    </location>
</feature>
<evidence type="ECO:0000256" key="2">
    <source>
        <dbReference type="ARBA" id="ARBA00023125"/>
    </source>
</evidence>
<proteinExistence type="predicted"/>
<evidence type="ECO:0000256" key="3">
    <source>
        <dbReference type="ARBA" id="ARBA00023159"/>
    </source>
</evidence>
<dbReference type="Proteomes" id="UP001589793">
    <property type="component" value="Unassembled WGS sequence"/>
</dbReference>
<keyword evidence="1" id="KW-0805">Transcription regulation</keyword>
<dbReference type="InterPro" id="IPR018062">
    <property type="entry name" value="HTH_AraC-typ_CS"/>
</dbReference>
<dbReference type="SUPFAM" id="SSF51215">
    <property type="entry name" value="Regulatory protein AraC"/>
    <property type="match status" value="1"/>
</dbReference>
<evidence type="ECO:0000259" key="5">
    <source>
        <dbReference type="PROSITE" id="PS01124"/>
    </source>
</evidence>
<comment type="caution">
    <text evidence="6">The sequence shown here is derived from an EMBL/GenBank/DDBJ whole genome shotgun (WGS) entry which is preliminary data.</text>
</comment>
<dbReference type="InterPro" id="IPR003313">
    <property type="entry name" value="AraC-bd"/>
</dbReference>
<keyword evidence="3" id="KW-0010">Activator</keyword>
<accession>A0ABV6RD53</accession>
<protein>
    <submittedName>
        <fullName evidence="6">AraC family transcriptional regulator</fullName>
    </submittedName>
</protein>
<dbReference type="InterPro" id="IPR014710">
    <property type="entry name" value="RmlC-like_jellyroll"/>
</dbReference>
<dbReference type="InterPro" id="IPR009057">
    <property type="entry name" value="Homeodomain-like_sf"/>
</dbReference>
<dbReference type="Gene3D" id="1.10.10.60">
    <property type="entry name" value="Homeodomain-like"/>
    <property type="match status" value="1"/>
</dbReference>
<dbReference type="Pfam" id="PF12833">
    <property type="entry name" value="HTH_18"/>
    <property type="match status" value="1"/>
</dbReference>
<keyword evidence="7" id="KW-1185">Reference proteome</keyword>
<dbReference type="EMBL" id="JBHLSV010000016">
    <property type="protein sequence ID" value="MFC0674914.1"/>
    <property type="molecule type" value="Genomic_DNA"/>
</dbReference>
<dbReference type="PROSITE" id="PS01124">
    <property type="entry name" value="HTH_ARAC_FAMILY_2"/>
    <property type="match status" value="1"/>
</dbReference>
<sequence>MTRPALAPVSAAAFLVDLAGLLESGEVDGVGVDFLSWGFYAPEYWRNHLHTHSFVEVCLAYAGRGVFTSRAQDHPVGAGDLFIARPGDVHEIVSSREDPLGIAFWGFALRSRPLAGAPCAAPEEPAAPPPWVRGLLAADAPAVSRDLGILPAVVEALAQEAAAPRSGYRARLAALGELLVLETARACSTAEDLQVTAVRTDRTKPAVATMERYMADNLERRIGVVQIAEAAHLSSRHAARIFAAERGVSIMGRLRTLRLERAARLLLETEEPVAQIARACGYAEVRGFITAFRREHGQPPGAFRACGGTLHLPR</sequence>
<dbReference type="PROSITE" id="PS00041">
    <property type="entry name" value="HTH_ARAC_FAMILY_1"/>
    <property type="match status" value="1"/>
</dbReference>
<dbReference type="InterPro" id="IPR018060">
    <property type="entry name" value="HTH_AraC"/>
</dbReference>
<organism evidence="6 7">
    <name type="scientific">Brachybacterium hainanense</name>
    <dbReference type="NCBI Taxonomy" id="1541174"/>
    <lineage>
        <taxon>Bacteria</taxon>
        <taxon>Bacillati</taxon>
        <taxon>Actinomycetota</taxon>
        <taxon>Actinomycetes</taxon>
        <taxon>Micrococcales</taxon>
        <taxon>Dermabacteraceae</taxon>
        <taxon>Brachybacterium</taxon>
    </lineage>
</organism>
<dbReference type="RefSeq" id="WP_376981447.1">
    <property type="nucleotide sequence ID" value="NZ_JBHLSV010000016.1"/>
</dbReference>
<dbReference type="SUPFAM" id="SSF46689">
    <property type="entry name" value="Homeodomain-like"/>
    <property type="match status" value="1"/>
</dbReference>
<evidence type="ECO:0000313" key="6">
    <source>
        <dbReference type="EMBL" id="MFC0674914.1"/>
    </source>
</evidence>
<keyword evidence="4" id="KW-0804">Transcription</keyword>
<dbReference type="InterPro" id="IPR050204">
    <property type="entry name" value="AraC_XylS_family_regulators"/>
</dbReference>
<dbReference type="InterPro" id="IPR037923">
    <property type="entry name" value="HTH-like"/>
</dbReference>
<dbReference type="PANTHER" id="PTHR46796">
    <property type="entry name" value="HTH-TYPE TRANSCRIPTIONAL ACTIVATOR RHAS-RELATED"/>
    <property type="match status" value="1"/>
</dbReference>
<name>A0ABV6RD53_9MICO</name>
<evidence type="ECO:0000256" key="4">
    <source>
        <dbReference type="ARBA" id="ARBA00023163"/>
    </source>
</evidence>
<reference evidence="6 7" key="1">
    <citation type="submission" date="2024-09" db="EMBL/GenBank/DDBJ databases">
        <authorList>
            <person name="Sun Q."/>
            <person name="Mori K."/>
        </authorList>
    </citation>
    <scope>NUCLEOTIDE SEQUENCE [LARGE SCALE GENOMIC DNA]</scope>
    <source>
        <strain evidence="6 7">CICC 10874</strain>
    </source>
</reference>
<dbReference type="Pfam" id="PF02311">
    <property type="entry name" value="AraC_binding"/>
    <property type="match status" value="1"/>
</dbReference>
<dbReference type="SMART" id="SM00342">
    <property type="entry name" value="HTH_ARAC"/>
    <property type="match status" value="1"/>
</dbReference>
<evidence type="ECO:0000256" key="1">
    <source>
        <dbReference type="ARBA" id="ARBA00023015"/>
    </source>
</evidence>
<evidence type="ECO:0000313" key="7">
    <source>
        <dbReference type="Proteomes" id="UP001589793"/>
    </source>
</evidence>
<keyword evidence="2" id="KW-0238">DNA-binding</keyword>
<dbReference type="Gene3D" id="2.60.120.10">
    <property type="entry name" value="Jelly Rolls"/>
    <property type="match status" value="1"/>
</dbReference>